<dbReference type="InterPro" id="IPR005471">
    <property type="entry name" value="Tscrpt_reg_IclR_N"/>
</dbReference>
<keyword evidence="3" id="KW-0804">Transcription</keyword>
<feature type="domain" description="HTH iclR-type" evidence="5">
    <location>
        <begin position="62"/>
        <end position="124"/>
    </location>
</feature>
<dbReference type="PANTHER" id="PTHR30136">
    <property type="entry name" value="HELIX-TURN-HELIX TRANSCRIPTIONAL REGULATOR, ICLR FAMILY"/>
    <property type="match status" value="1"/>
</dbReference>
<evidence type="ECO:0000313" key="8">
    <source>
        <dbReference type="Proteomes" id="UP000239504"/>
    </source>
</evidence>
<sequence length="314" mass="34202">MPIFISPKSLPTLFNNIKLYSSMTNFAILWLSTGNRDASSVPRKGESMDAETENEGQKRRRIRSIEVGFRVIRAMLLADGPMPLRDLAAEAGMAPSKAHLYLASFVREGMAVQDPETGHYGLGQFAIQLGLSAIQRLSIVDEARKFLLDLSNSTGCGVYLSLLSERGPSIVSKSDGFRNGALSVRLGYVLPLTDTATGHVFLAHLPEPQRIALLDQEYARPQPEDRPDYLSRKEVETYLPKIHKQGYATTHGNVNANFVAVAAPVFDHTGGIAAVLTILGPDKYLKGAEHKRCIESLCSAASELSSRMGASQSV</sequence>
<dbReference type="SMART" id="SM00346">
    <property type="entry name" value="HTH_ICLR"/>
    <property type="match status" value="1"/>
</dbReference>
<dbReference type="InterPro" id="IPR029016">
    <property type="entry name" value="GAF-like_dom_sf"/>
</dbReference>
<dbReference type="PROSITE" id="PS51077">
    <property type="entry name" value="HTH_ICLR"/>
    <property type="match status" value="1"/>
</dbReference>
<gene>
    <name evidence="7" type="ORF">CW354_18955</name>
</gene>
<evidence type="ECO:0000256" key="2">
    <source>
        <dbReference type="ARBA" id="ARBA00023125"/>
    </source>
</evidence>
<evidence type="ECO:0000256" key="4">
    <source>
        <dbReference type="SAM" id="MobiDB-lite"/>
    </source>
</evidence>
<keyword evidence="8" id="KW-1185">Reference proteome</keyword>
<dbReference type="OrthoDB" id="6057486at2"/>
<evidence type="ECO:0000259" key="5">
    <source>
        <dbReference type="PROSITE" id="PS51077"/>
    </source>
</evidence>
<dbReference type="InterPro" id="IPR036388">
    <property type="entry name" value="WH-like_DNA-bd_sf"/>
</dbReference>
<dbReference type="Pfam" id="PF09339">
    <property type="entry name" value="HTH_IclR"/>
    <property type="match status" value="1"/>
</dbReference>
<dbReference type="PANTHER" id="PTHR30136:SF8">
    <property type="entry name" value="TRANSCRIPTIONAL REGULATORY PROTEIN"/>
    <property type="match status" value="1"/>
</dbReference>
<dbReference type="InterPro" id="IPR050707">
    <property type="entry name" value="HTH_MetabolicPath_Reg"/>
</dbReference>
<dbReference type="Proteomes" id="UP000239504">
    <property type="component" value="Unassembled WGS sequence"/>
</dbReference>
<dbReference type="InterPro" id="IPR014757">
    <property type="entry name" value="Tscrpt_reg_IclR_C"/>
</dbReference>
<dbReference type="Gene3D" id="3.30.450.40">
    <property type="match status" value="1"/>
</dbReference>
<feature type="region of interest" description="Disordered" evidence="4">
    <location>
        <begin position="36"/>
        <end position="59"/>
    </location>
</feature>
<proteinExistence type="predicted"/>
<evidence type="ECO:0000256" key="3">
    <source>
        <dbReference type="ARBA" id="ARBA00023163"/>
    </source>
</evidence>
<dbReference type="SUPFAM" id="SSF55781">
    <property type="entry name" value="GAF domain-like"/>
    <property type="match status" value="1"/>
</dbReference>
<dbReference type="AlphaFoldDB" id="A0A2S7K1R9"/>
<dbReference type="EMBL" id="PJCH01000015">
    <property type="protein sequence ID" value="PQA86411.1"/>
    <property type="molecule type" value="Genomic_DNA"/>
</dbReference>
<feature type="domain" description="IclR-ED" evidence="6">
    <location>
        <begin position="125"/>
        <end position="310"/>
    </location>
</feature>
<keyword evidence="2" id="KW-0238">DNA-binding</keyword>
<dbReference type="GO" id="GO:0003700">
    <property type="term" value="F:DNA-binding transcription factor activity"/>
    <property type="evidence" value="ECO:0007669"/>
    <property type="project" value="TreeGrafter"/>
</dbReference>
<name>A0A2S7K1R9_9PROT</name>
<organism evidence="7 8">
    <name type="scientific">Hyphococcus luteus</name>
    <dbReference type="NCBI Taxonomy" id="2058213"/>
    <lineage>
        <taxon>Bacteria</taxon>
        <taxon>Pseudomonadati</taxon>
        <taxon>Pseudomonadota</taxon>
        <taxon>Alphaproteobacteria</taxon>
        <taxon>Parvularculales</taxon>
        <taxon>Parvularculaceae</taxon>
        <taxon>Hyphococcus</taxon>
    </lineage>
</organism>
<accession>A0A2S7K1R9</accession>
<reference evidence="7 8" key="1">
    <citation type="submission" date="2017-12" db="EMBL/GenBank/DDBJ databases">
        <authorList>
            <person name="Hurst M.R.H."/>
        </authorList>
    </citation>
    <scope>NUCLEOTIDE SEQUENCE [LARGE SCALE GENOMIC DNA]</scope>
    <source>
        <strain evidence="7 8">SY-3-19</strain>
    </source>
</reference>
<dbReference type="SUPFAM" id="SSF46785">
    <property type="entry name" value="Winged helix' DNA-binding domain"/>
    <property type="match status" value="1"/>
</dbReference>
<evidence type="ECO:0000313" key="7">
    <source>
        <dbReference type="EMBL" id="PQA86411.1"/>
    </source>
</evidence>
<dbReference type="GO" id="GO:0003677">
    <property type="term" value="F:DNA binding"/>
    <property type="evidence" value="ECO:0007669"/>
    <property type="project" value="UniProtKB-KW"/>
</dbReference>
<dbReference type="InterPro" id="IPR036390">
    <property type="entry name" value="WH_DNA-bd_sf"/>
</dbReference>
<dbReference type="GO" id="GO:0045892">
    <property type="term" value="P:negative regulation of DNA-templated transcription"/>
    <property type="evidence" value="ECO:0007669"/>
    <property type="project" value="TreeGrafter"/>
</dbReference>
<protein>
    <submittedName>
        <fullName evidence="7">IclR family transcriptional regulator</fullName>
    </submittedName>
</protein>
<dbReference type="Pfam" id="PF01614">
    <property type="entry name" value="IclR_C"/>
    <property type="match status" value="1"/>
</dbReference>
<dbReference type="Gene3D" id="1.10.10.10">
    <property type="entry name" value="Winged helix-like DNA-binding domain superfamily/Winged helix DNA-binding domain"/>
    <property type="match status" value="1"/>
</dbReference>
<keyword evidence="1" id="KW-0805">Transcription regulation</keyword>
<evidence type="ECO:0000256" key="1">
    <source>
        <dbReference type="ARBA" id="ARBA00023015"/>
    </source>
</evidence>
<dbReference type="PROSITE" id="PS51078">
    <property type="entry name" value="ICLR_ED"/>
    <property type="match status" value="1"/>
</dbReference>
<evidence type="ECO:0000259" key="6">
    <source>
        <dbReference type="PROSITE" id="PS51078"/>
    </source>
</evidence>
<comment type="caution">
    <text evidence="7">The sequence shown here is derived from an EMBL/GenBank/DDBJ whole genome shotgun (WGS) entry which is preliminary data.</text>
</comment>